<dbReference type="Proteomes" id="UP000279236">
    <property type="component" value="Unassembled WGS sequence"/>
</dbReference>
<proteinExistence type="predicted"/>
<dbReference type="AlphaFoldDB" id="A0A427XNA8"/>
<dbReference type="GeneID" id="39593529"/>
<feature type="region of interest" description="Disordered" evidence="1">
    <location>
        <begin position="172"/>
        <end position="214"/>
    </location>
</feature>
<evidence type="ECO:0000313" key="3">
    <source>
        <dbReference type="Proteomes" id="UP000279236"/>
    </source>
</evidence>
<dbReference type="RefSeq" id="XP_028475356.1">
    <property type="nucleotide sequence ID" value="XM_028624284.1"/>
</dbReference>
<gene>
    <name evidence="2" type="ORF">EHS24_008986</name>
</gene>
<dbReference type="EMBL" id="RSCE01000008">
    <property type="protein sequence ID" value="RSH80409.1"/>
    <property type="molecule type" value="Genomic_DNA"/>
</dbReference>
<accession>A0A427XNA8</accession>
<comment type="caution">
    <text evidence="2">The sequence shown here is derived from an EMBL/GenBank/DDBJ whole genome shotgun (WGS) entry which is preliminary data.</text>
</comment>
<keyword evidence="3" id="KW-1185">Reference proteome</keyword>
<protein>
    <submittedName>
        <fullName evidence="2">Uncharacterized protein</fullName>
    </submittedName>
</protein>
<organism evidence="2 3">
    <name type="scientific">Apiotrichum porosum</name>
    <dbReference type="NCBI Taxonomy" id="105984"/>
    <lineage>
        <taxon>Eukaryota</taxon>
        <taxon>Fungi</taxon>
        <taxon>Dikarya</taxon>
        <taxon>Basidiomycota</taxon>
        <taxon>Agaricomycotina</taxon>
        <taxon>Tremellomycetes</taxon>
        <taxon>Trichosporonales</taxon>
        <taxon>Trichosporonaceae</taxon>
        <taxon>Apiotrichum</taxon>
    </lineage>
</organism>
<name>A0A427XNA8_9TREE</name>
<reference evidence="2 3" key="1">
    <citation type="submission" date="2018-11" db="EMBL/GenBank/DDBJ databases">
        <title>Genome sequence of Apiotrichum porosum DSM 27194.</title>
        <authorList>
            <person name="Aliyu H."/>
            <person name="Gorte O."/>
            <person name="Ochsenreither K."/>
        </authorList>
    </citation>
    <scope>NUCLEOTIDE SEQUENCE [LARGE SCALE GENOMIC DNA]</scope>
    <source>
        <strain evidence="2 3">DSM 27194</strain>
    </source>
</reference>
<evidence type="ECO:0000256" key="1">
    <source>
        <dbReference type="SAM" id="MobiDB-lite"/>
    </source>
</evidence>
<sequence>MDGDTARAEPPGFYDAFFKHKSLCGVLLNNDEVDEAIVDLEHHDQDLLPALELDVFTVHGWRDTDLSGDGSNDAAMGERMVSASPETVEVLRSLAWPYCHEPALRKVAAFMARHPGIFEDAPRSGLAFLQTMRVRYKADVTGYDLEQSRLLKAIRNERLKTVVPASVLAASAASAATDKDKDNGKSPATSKAERRTKNKGPATPTSMRERSAAAALSRFIQAHDEVD</sequence>
<evidence type="ECO:0000313" key="2">
    <source>
        <dbReference type="EMBL" id="RSH80409.1"/>
    </source>
</evidence>